<feature type="coiled-coil region" evidence="1">
    <location>
        <begin position="448"/>
        <end position="508"/>
    </location>
</feature>
<feature type="chain" id="PRO_5045348425" evidence="2">
    <location>
        <begin position="23"/>
        <end position="2399"/>
    </location>
</feature>
<keyword evidence="1" id="KW-0175">Coiled coil</keyword>
<dbReference type="SUPFAM" id="SSF48371">
    <property type="entry name" value="ARM repeat"/>
    <property type="match status" value="1"/>
</dbReference>
<name>A0ABZ0PB02_9BACT</name>
<evidence type="ECO:0000313" key="4">
    <source>
        <dbReference type="Proteomes" id="UP001303601"/>
    </source>
</evidence>
<reference evidence="3" key="1">
    <citation type="submission" date="2023-11" db="EMBL/GenBank/DDBJ databases">
        <title>Completed genome sequence of Mycoplasma equirhinis type strain M432/72.</title>
        <authorList>
            <person name="Spergser J."/>
        </authorList>
    </citation>
    <scope>NUCLEOTIDE SEQUENCE [LARGE SCALE GENOMIC DNA]</scope>
    <source>
        <strain evidence="3">M432/72</strain>
    </source>
</reference>
<gene>
    <name evidence="3" type="ORF">R9B83_02460</name>
</gene>
<dbReference type="RefSeq" id="WP_140031323.1">
    <property type="nucleotide sequence ID" value="NZ_CP137845.1"/>
</dbReference>
<evidence type="ECO:0000313" key="3">
    <source>
        <dbReference type="EMBL" id="WPB53830.1"/>
    </source>
</evidence>
<sequence>MKSKNRKITKAIVALSTSTALGVASLLSSSCITKNKKNNNENEMINADSQKIIEGNVKYLALGDDYAAGNNSSFNNFAENKYDEAKKKIIGISYASYLANAINELNDAKTKLVFYKNYGLSGSTIDHWLHILDSKKYQANDDFNAMTLYNQKTMQLAKSNKLENLFGKFEDKDFQKIRNEIKNANLLTISLGFNDLFDGNSLFQILFNVIRENDDTKKLEANLKEIVKVYEQKSNAIVAKYVTLLSEVRKINPNANINVIGYASPYLRLTAILKNQINHDYIGDITKKLNSSLREASKNAKVNFVSFKNENMISENTNKFSDSILDFLPTNNTYKKLAQDIFVKLSLSKKDYEALISKNSTNDSDNNSYSQALLFKTHATAIKSNILGLVGENIDTFSKSYSFEKLDNNKKLIDSKREFNILSNIKLSFNNGKNITNKQLIYGLGDLLKLVNIDLNELKNLLSFMEKEIENSKNREFLINIINSLLDSKTLQNNIASVAKKIDNLILEKSYSIKLKDIMTIFKSEFQSINNIYLLTKEIANTKLSKNGEGKKLVKNFINAFINDILVNKTYKKVFGNPDPKFQRIFDDQSFVNSIKALAEKITVLLVDEPEKYFESDSYVDFLSQLVKDTKSELKELLKTTIGLLKKDKVLFEEVANKFTAILIKLNNIETDKTTQVKKFTSLFLDNLDKFDEGIDLLYLGIHTFIDEKNNEKMNFETFISKCINNAISDKYPIDSKSGAHDLLFSIISLKLGKDDSEQAQFIEGLKATIFGYIKQNNILDPKNLGSILNNSATKTITKLMLDLLKNKNGKLTADGKKIANDIVSSIIEKVMKEDSLYSNTIKSLLKGIIVKPIFELLNKKNLQSEKINEKTIDSIIEANWEKIFAILKSNVNSEKINKIFSYILENGKNYNLETITTFTIDLLKDIKNNGILEFVNSTISSILQDESILSDVLDVTISLAQKDLNLNIKNEDIEAFKKYLTEVIKNIPNSNIYNKFIEYFIKTLESVKSDDSADFSKFINYLLTNLSKFASQGIANDVIDLLLAKNKDGQSKVEFKDFVKSLKILLGNKKIVELILSKIDLKNVLFSQLNSFIVKPGESGIELQQHISTILSSLKLHLESVWDDEILNELNDIIVSSFSSDKLDNANNVTELITEIIALNKQKIAKLIGKVTADSLSSDENNIKAIVSLLKTFLPSLLPGFNIKAEYEGKLVDFLAHILKFAKEKNIFETLVSSVLENVISLLKDKNTTFNLQSITKLLPGLLGSLKNVFKFETLKEAITNYLSKEDVLLIFNLIFDNKDFIIKKLLGEENSASKNATLKQENSQTITSIVPQYSQGEIVQLFQAIWKKLDIESQKLILEKIADILFELKDNEKIVKLLSSEIAKAIKKWDENFAKEIAGNNSSIEDHIHTLIKDILNTILANENKESIKKLIISLKDANPYNAKSLAELLLSFVPQILRSENKDLIKNIISKIWKNKKLPTEISNWLFAYLKTKANIQISEEDKTKIKEFIEKIFEKIPETKLFNELFDNLFKAFNKEAKSEEIVKKLLDALKQSIDFSDQGTINQITEIFKFEEVLAIIKLGFKILKSNENKEKIKTLLTSLVEKFQKSQDVKNLVNNALNNLKQTLIKSDPKLQKVAEYVAQALNEIIFSEDLTKKFMIDLGNLLINLTDEEIDKIKSINDIFKLVFEKSKESLKELSKKLLDKLLKEEQVKEIIAYVIDAINAKYSLTLSGIDQDNIKSLLSRLILSDGTKNIAEKIIGSTIDTLANVNIFNEQNKINPNEIKESLLKSVKQIKFDELFSTENLKKLFEDVFGKNISKEQLYKELISLYTYISSNISKLINQGNKIEKTEKSKKISRVRQVIEENNNSNDFWNNIEKAIINALKAFSEVFKQNENTKQAIVEVAQHILKDQAQKIDYSKINIPGVDKDKLKKVIEKVINYEETRELIKSAVEEYLSQDNLNSNKLGDILSNSILKIGDKLKANVTRIITKFSQDQEIVNILIEEFVKYLSLENVNQEDKKFLSDFIGKVVPKFLETEIYKRKILNRLVTKFAENAKNFSLKKPSEWVTAAIKEFASVLSATDVLVAAELIGKDKVINGEVLVKLINLLLGKSKSPDSFIMKALNNINMNANEGERTNLASLNKMIKDGIGLGKKAKAVNASKNDEDNISPNVDYLKLADTIFQLLAEEVDSESKKIHNYNNDYFARYEQPAYQATYRLFVTLNWVIFEMFGRETKESERDKGSFLSASVTLYRGSKAILWEIQEASTINWIPGVGNKFAGMKKHFTNANIRREFTNYCAKEKKGWISSSYEYAEESNYTPDSIIYLITSSGYHSSEKNKLKEFKYKIDDKGTKVSKREYILLTIREGGYGKFMKLNKQISIHEWSGMNKVKFNS</sequence>
<proteinExistence type="predicted"/>
<dbReference type="EMBL" id="CP137845">
    <property type="protein sequence ID" value="WPB53830.1"/>
    <property type="molecule type" value="Genomic_DNA"/>
</dbReference>
<dbReference type="Gene3D" id="3.40.50.1110">
    <property type="entry name" value="SGNH hydrolase"/>
    <property type="match status" value="1"/>
</dbReference>
<keyword evidence="4" id="KW-1185">Reference proteome</keyword>
<dbReference type="Proteomes" id="UP001303601">
    <property type="component" value="Chromosome"/>
</dbReference>
<accession>A0ABZ0PB02</accession>
<dbReference type="InterPro" id="IPR016024">
    <property type="entry name" value="ARM-type_fold"/>
</dbReference>
<protein>
    <submittedName>
        <fullName evidence="3">GDSL-type esterase/lipase family protein</fullName>
    </submittedName>
</protein>
<dbReference type="GeneID" id="94493737"/>
<feature type="signal peptide" evidence="2">
    <location>
        <begin position="1"/>
        <end position="22"/>
    </location>
</feature>
<organism evidence="3 4">
    <name type="scientific">Metamycoplasma equirhinis</name>
    <dbReference type="NCBI Taxonomy" id="92402"/>
    <lineage>
        <taxon>Bacteria</taxon>
        <taxon>Bacillati</taxon>
        <taxon>Mycoplasmatota</taxon>
        <taxon>Mycoplasmoidales</taxon>
        <taxon>Metamycoplasmataceae</taxon>
        <taxon>Metamycoplasma</taxon>
    </lineage>
</organism>
<evidence type="ECO:0000256" key="2">
    <source>
        <dbReference type="SAM" id="SignalP"/>
    </source>
</evidence>
<evidence type="ECO:0000256" key="1">
    <source>
        <dbReference type="SAM" id="Coils"/>
    </source>
</evidence>
<dbReference type="InterPro" id="IPR036514">
    <property type="entry name" value="SGNH_hydro_sf"/>
</dbReference>
<keyword evidence="2" id="KW-0732">Signal</keyword>
<dbReference type="PROSITE" id="PS51257">
    <property type="entry name" value="PROKAR_LIPOPROTEIN"/>
    <property type="match status" value="1"/>
</dbReference>
<dbReference type="SUPFAM" id="SSF52266">
    <property type="entry name" value="SGNH hydrolase"/>
    <property type="match status" value="1"/>
</dbReference>